<keyword evidence="3" id="KW-1185">Reference proteome</keyword>
<accession>A0ABU3R207</accession>
<protein>
    <submittedName>
        <fullName evidence="2">Type II secretion system protein</fullName>
    </submittedName>
</protein>
<evidence type="ECO:0000313" key="3">
    <source>
        <dbReference type="Proteomes" id="UP001257914"/>
    </source>
</evidence>
<feature type="transmembrane region" description="Helical" evidence="1">
    <location>
        <begin position="20"/>
        <end position="46"/>
    </location>
</feature>
<dbReference type="Proteomes" id="UP001257914">
    <property type="component" value="Unassembled WGS sequence"/>
</dbReference>
<dbReference type="RefSeq" id="WP_315947328.1">
    <property type="nucleotide sequence ID" value="NZ_JAWCUA010000010.1"/>
</dbReference>
<keyword evidence="1" id="KW-1133">Transmembrane helix</keyword>
<evidence type="ECO:0000313" key="2">
    <source>
        <dbReference type="EMBL" id="MDU0113715.1"/>
    </source>
</evidence>
<evidence type="ECO:0000256" key="1">
    <source>
        <dbReference type="SAM" id="Phobius"/>
    </source>
</evidence>
<dbReference type="Pfam" id="PF07963">
    <property type="entry name" value="N_methyl"/>
    <property type="match status" value="1"/>
</dbReference>
<dbReference type="EMBL" id="JAWCUA010000010">
    <property type="protein sequence ID" value="MDU0113715.1"/>
    <property type="molecule type" value="Genomic_DNA"/>
</dbReference>
<keyword evidence="1" id="KW-0472">Membrane</keyword>
<dbReference type="NCBIfam" id="TIGR02532">
    <property type="entry name" value="IV_pilin_GFxxxE"/>
    <property type="match status" value="1"/>
</dbReference>
<dbReference type="PROSITE" id="PS00409">
    <property type="entry name" value="PROKAR_NTER_METHYL"/>
    <property type="match status" value="1"/>
</dbReference>
<gene>
    <name evidence="2" type="ORF">RT723_12050</name>
</gene>
<comment type="caution">
    <text evidence="2">The sequence shown here is derived from an EMBL/GenBank/DDBJ whole genome shotgun (WGS) entry which is preliminary data.</text>
</comment>
<organism evidence="2 3">
    <name type="scientific">Psychrosphaera aquimarina</name>
    <dbReference type="NCBI Taxonomy" id="2044854"/>
    <lineage>
        <taxon>Bacteria</taxon>
        <taxon>Pseudomonadati</taxon>
        <taxon>Pseudomonadota</taxon>
        <taxon>Gammaproteobacteria</taxon>
        <taxon>Alteromonadales</taxon>
        <taxon>Pseudoalteromonadaceae</taxon>
        <taxon>Psychrosphaera</taxon>
    </lineage>
</organism>
<proteinExistence type="predicted"/>
<reference evidence="2 3" key="1">
    <citation type="submission" date="2023-10" db="EMBL/GenBank/DDBJ databases">
        <title>Psychrosphaera aquimaarina strain SW33 isolated from seawater.</title>
        <authorList>
            <person name="Bayburt H."/>
            <person name="Kim J.M."/>
            <person name="Choi B.J."/>
            <person name="Jeon C.O."/>
        </authorList>
    </citation>
    <scope>NUCLEOTIDE SEQUENCE [LARGE SCALE GENOMIC DNA]</scope>
    <source>
        <strain evidence="2 3">KCTC 52743</strain>
    </source>
</reference>
<name>A0ABU3R207_9GAMM</name>
<keyword evidence="1" id="KW-0812">Transmembrane</keyword>
<dbReference type="InterPro" id="IPR012902">
    <property type="entry name" value="N_methyl_site"/>
</dbReference>
<sequence length="293" mass="32181">MAKARFFTQTKPQGFSLIELVAVIVILGVLATASVRFIVFGTQIYVEANDRQVVLSKSRFAIERMTREIRGAIPNSVRVSSSESCIEFTPIKASGAYRDDIDSVAAPVSPETGNNMDVIGWLGDYQTGDRVYIYPTSSSDIYNSSSDKMGILGDPLDSGALPYTGISPQLNITFNPDPNFTEHSPKRRYYTADSSINYCLIANGVVYDLYRIVSTSFSASQLQPSDKNAATLLGGVLMAEGLTNNLSNDATHPFDISSSTLNRNSVVNLYLEFKTNIDENMFFNHEVHIPNVP</sequence>